<dbReference type="EMBL" id="CACVKT020003120">
    <property type="protein sequence ID" value="CAC5381797.1"/>
    <property type="molecule type" value="Genomic_DNA"/>
</dbReference>
<keyword evidence="2" id="KW-1185">Reference proteome</keyword>
<accession>A0A6J8BHZ5</accession>
<sequence length="76" mass="8375">MPDIPDRRTDGISHMVKSANEVVDILNIFDVSKALGPDHVITPYDSDFTSGDSAINQLLDVTNEFEKALDDGKKLE</sequence>
<reference evidence="1 2" key="1">
    <citation type="submission" date="2020-06" db="EMBL/GenBank/DDBJ databases">
        <authorList>
            <person name="Li R."/>
            <person name="Bekaert M."/>
        </authorList>
    </citation>
    <scope>NUCLEOTIDE SEQUENCE [LARGE SCALE GENOMIC DNA]</scope>
    <source>
        <strain evidence="2">wild</strain>
    </source>
</reference>
<name>A0A6J8BHZ5_MYTCO</name>
<evidence type="ECO:0000313" key="1">
    <source>
        <dbReference type="EMBL" id="CAC5381797.1"/>
    </source>
</evidence>
<protein>
    <submittedName>
        <fullName evidence="1">Uncharacterized protein</fullName>
    </submittedName>
</protein>
<proteinExistence type="predicted"/>
<dbReference type="Proteomes" id="UP000507470">
    <property type="component" value="Unassembled WGS sequence"/>
</dbReference>
<gene>
    <name evidence="1" type="ORF">MCOR_17664</name>
</gene>
<organism evidence="1 2">
    <name type="scientific">Mytilus coruscus</name>
    <name type="common">Sea mussel</name>
    <dbReference type="NCBI Taxonomy" id="42192"/>
    <lineage>
        <taxon>Eukaryota</taxon>
        <taxon>Metazoa</taxon>
        <taxon>Spiralia</taxon>
        <taxon>Lophotrochozoa</taxon>
        <taxon>Mollusca</taxon>
        <taxon>Bivalvia</taxon>
        <taxon>Autobranchia</taxon>
        <taxon>Pteriomorphia</taxon>
        <taxon>Mytilida</taxon>
        <taxon>Mytiloidea</taxon>
        <taxon>Mytilidae</taxon>
        <taxon>Mytilinae</taxon>
        <taxon>Mytilus</taxon>
    </lineage>
</organism>
<evidence type="ECO:0000313" key="2">
    <source>
        <dbReference type="Proteomes" id="UP000507470"/>
    </source>
</evidence>
<dbReference type="AlphaFoldDB" id="A0A6J8BHZ5"/>